<dbReference type="RefSeq" id="WP_013627465.1">
    <property type="nucleotide sequence ID" value="NC_015174.1"/>
</dbReference>
<dbReference type="HOGENOM" id="CLU_1460262_0_0_0"/>
<dbReference type="KEGG" id="pbs:Plabr_1115"/>
<dbReference type="EMBL" id="CP002546">
    <property type="protein sequence ID" value="ADY58732.1"/>
    <property type="molecule type" value="Genomic_DNA"/>
</dbReference>
<sequence>MELEVAGVLYRRDDSQWIDAKTNMAMPIAMQHKLNRTYLDRYAKTDFERWGRDDLNGFLGFVRSLGGTDIDLIRLGLDFLVKTERDADPFESPLHLMGYIVGKEGMPTAERRQILADAFLGEIPNAGPAEYMARWGMPGTKQRFYAIAGHIRRCRDELVRPACDYSVADDDWTKDLNWFAAKFRS</sequence>
<dbReference type="OrthoDB" id="286562at2"/>
<evidence type="ECO:0000313" key="1">
    <source>
        <dbReference type="EMBL" id="ADY58732.1"/>
    </source>
</evidence>
<accession>F0SKR2</accession>
<organism evidence="1 2">
    <name type="scientific">Rubinisphaera brasiliensis (strain ATCC 49424 / DSM 5305 / JCM 21570 / IAM 15109 / NBRC 103401 / IFAM 1448)</name>
    <name type="common">Planctomyces brasiliensis</name>
    <dbReference type="NCBI Taxonomy" id="756272"/>
    <lineage>
        <taxon>Bacteria</taxon>
        <taxon>Pseudomonadati</taxon>
        <taxon>Planctomycetota</taxon>
        <taxon>Planctomycetia</taxon>
        <taxon>Planctomycetales</taxon>
        <taxon>Planctomycetaceae</taxon>
        <taxon>Rubinisphaera</taxon>
    </lineage>
</organism>
<gene>
    <name evidence="1" type="ordered locus">Plabr_1115</name>
</gene>
<dbReference type="Proteomes" id="UP000006860">
    <property type="component" value="Chromosome"/>
</dbReference>
<name>F0SKR2_RUBBR</name>
<reference evidence="2" key="1">
    <citation type="submission" date="2011-02" db="EMBL/GenBank/DDBJ databases">
        <title>The complete genome of Planctomyces brasiliensis DSM 5305.</title>
        <authorList>
            <person name="Lucas S."/>
            <person name="Copeland A."/>
            <person name="Lapidus A."/>
            <person name="Bruce D."/>
            <person name="Goodwin L."/>
            <person name="Pitluck S."/>
            <person name="Kyrpides N."/>
            <person name="Mavromatis K."/>
            <person name="Pagani I."/>
            <person name="Ivanova N."/>
            <person name="Ovchinnikova G."/>
            <person name="Lu M."/>
            <person name="Detter J.C."/>
            <person name="Han C."/>
            <person name="Land M."/>
            <person name="Hauser L."/>
            <person name="Markowitz V."/>
            <person name="Cheng J.-F."/>
            <person name="Hugenholtz P."/>
            <person name="Woyke T."/>
            <person name="Wu D."/>
            <person name="Tindall B."/>
            <person name="Pomrenke H.G."/>
            <person name="Brambilla E."/>
            <person name="Klenk H.-P."/>
            <person name="Eisen J.A."/>
        </authorList>
    </citation>
    <scope>NUCLEOTIDE SEQUENCE [LARGE SCALE GENOMIC DNA]</scope>
    <source>
        <strain evidence="2">ATCC 49424 / DSM 5305 / JCM 21570 / IAM 15109 / NBRC 103401 / IFAM 1448</strain>
    </source>
</reference>
<evidence type="ECO:0000313" key="2">
    <source>
        <dbReference type="Proteomes" id="UP000006860"/>
    </source>
</evidence>
<keyword evidence="2" id="KW-1185">Reference proteome</keyword>
<dbReference type="AlphaFoldDB" id="F0SKR2"/>
<proteinExistence type="predicted"/>
<protein>
    <submittedName>
        <fullName evidence="1">Uncharacterized protein</fullName>
    </submittedName>
</protein>